<proteinExistence type="predicted"/>
<name>A0A926UT39_9CYAN</name>
<organism evidence="1 2">
    <name type="scientific">Pseudanabaena cinerea FACHB-1277</name>
    <dbReference type="NCBI Taxonomy" id="2949581"/>
    <lineage>
        <taxon>Bacteria</taxon>
        <taxon>Bacillati</taxon>
        <taxon>Cyanobacteriota</taxon>
        <taxon>Cyanophyceae</taxon>
        <taxon>Pseudanabaenales</taxon>
        <taxon>Pseudanabaenaceae</taxon>
        <taxon>Pseudanabaena</taxon>
        <taxon>Pseudanabaena cinerea</taxon>
    </lineage>
</organism>
<sequence>MNDKVLLVEGKDDKFVIAELMKSHGLNFIVAKDIDWIKPSNGYENLAKEEVIATELLASGLTTLGIIIDADEHPNNRWTSIRNVCLPSIPDLPKDLPENGLIWNAPNDIQFGIWMMPDNKMRGMLETFLADIIPEENQVLWEFAKESVQEAKIRGAKVTPNHIDKANIYTWLAWQEPSGLQISTAVKKRTIFDRTHPNAQKFVTWFKELYEL</sequence>
<evidence type="ECO:0000313" key="2">
    <source>
        <dbReference type="Proteomes" id="UP000631421"/>
    </source>
</evidence>
<dbReference type="Pfam" id="PF11536">
    <property type="entry name" value="DUF3226"/>
    <property type="match status" value="1"/>
</dbReference>
<accession>A0A926UT39</accession>
<reference evidence="1" key="2">
    <citation type="submission" date="2020-08" db="EMBL/GenBank/DDBJ databases">
        <authorList>
            <person name="Chen M."/>
            <person name="Teng W."/>
            <person name="Zhao L."/>
            <person name="Hu C."/>
            <person name="Zhou Y."/>
            <person name="Han B."/>
            <person name="Song L."/>
            <person name="Shu W."/>
        </authorList>
    </citation>
    <scope>NUCLEOTIDE SEQUENCE</scope>
    <source>
        <strain evidence="1">FACHB-1277</strain>
    </source>
</reference>
<dbReference type="Proteomes" id="UP000631421">
    <property type="component" value="Unassembled WGS sequence"/>
</dbReference>
<comment type="caution">
    <text evidence="1">The sequence shown here is derived from an EMBL/GenBank/DDBJ whole genome shotgun (WGS) entry which is preliminary data.</text>
</comment>
<dbReference type="RefSeq" id="WP_190351155.1">
    <property type="nucleotide sequence ID" value="NZ_JACJPY010000033.1"/>
</dbReference>
<dbReference type="AlphaFoldDB" id="A0A926UT39"/>
<dbReference type="InterPro" id="IPR024508">
    <property type="entry name" value="DUF3226"/>
</dbReference>
<protein>
    <submittedName>
        <fullName evidence="1">Uncharacterized protein</fullName>
    </submittedName>
</protein>
<dbReference type="EMBL" id="JACJPY010000033">
    <property type="protein sequence ID" value="MBD2150795.1"/>
    <property type="molecule type" value="Genomic_DNA"/>
</dbReference>
<gene>
    <name evidence="1" type="ORF">H6F44_11780</name>
</gene>
<reference evidence="1" key="1">
    <citation type="journal article" date="2015" name="ISME J.">
        <title>Draft Genome Sequence of Streptomyces incarnatus NRRL8089, which Produces the Nucleoside Antibiotic Sinefungin.</title>
        <authorList>
            <person name="Oshima K."/>
            <person name="Hattori M."/>
            <person name="Shimizu H."/>
            <person name="Fukuda K."/>
            <person name="Nemoto M."/>
            <person name="Inagaki K."/>
            <person name="Tamura T."/>
        </authorList>
    </citation>
    <scope>NUCLEOTIDE SEQUENCE</scope>
    <source>
        <strain evidence="1">FACHB-1277</strain>
    </source>
</reference>
<evidence type="ECO:0000313" key="1">
    <source>
        <dbReference type="EMBL" id="MBD2150795.1"/>
    </source>
</evidence>
<keyword evidence="2" id="KW-1185">Reference proteome</keyword>